<accession>A0A7Z0WW30</accession>
<dbReference type="Proteomes" id="UP000185604">
    <property type="component" value="Unassembled WGS sequence"/>
</dbReference>
<sequence>MLCFILSLSPFRSHLTKRGMVLSPCPKQKTRFIEKAGLFYRQVK</sequence>
<reference evidence="1 3" key="1">
    <citation type="journal article" date="2016" name="Front. Microbiol.">
        <title>High-Level Heat Resistance of Spores of Bacillus amyloliquefaciens and Bacillus licheniformis Results from the Presence of a spoVA Operon in a Tn1546 Transposon.</title>
        <authorList>
            <person name="Berendsen E.M."/>
            <person name="Koning R.A."/>
            <person name="Boekhorst J."/>
            <person name="de Jong A."/>
            <person name="Kuipers O.P."/>
            <person name="Wells-Bennik M.H."/>
        </authorList>
    </citation>
    <scope>NUCLEOTIDE SEQUENCE [LARGE SCALE GENOMIC DNA]</scope>
    <source>
        <strain evidence="1 3">B4121</strain>
    </source>
</reference>
<gene>
    <name evidence="1" type="ORF">B4121_3487</name>
    <name evidence="2" type="ORF">CHCC15381_2689</name>
</gene>
<name>A0A7Z0WW30_9BACI</name>
<evidence type="ECO:0000313" key="2">
    <source>
        <dbReference type="EMBL" id="TWL44683.1"/>
    </source>
</evidence>
<protein>
    <submittedName>
        <fullName evidence="1">Uncharacterized protein</fullName>
    </submittedName>
</protein>
<dbReference type="EMBL" id="NILF01000007">
    <property type="protein sequence ID" value="TWL44683.1"/>
    <property type="molecule type" value="Genomic_DNA"/>
</dbReference>
<comment type="caution">
    <text evidence="1">The sequence shown here is derived from an EMBL/GenBank/DDBJ whole genome shotgun (WGS) entry which is preliminary data.</text>
</comment>
<dbReference type="AlphaFoldDB" id="A0A7Z0WW30"/>
<evidence type="ECO:0000313" key="1">
    <source>
        <dbReference type="EMBL" id="OLF90212.1"/>
    </source>
</evidence>
<evidence type="ECO:0000313" key="3">
    <source>
        <dbReference type="Proteomes" id="UP000185604"/>
    </source>
</evidence>
<reference evidence="2 4" key="2">
    <citation type="submission" date="2019-06" db="EMBL/GenBank/DDBJ databases">
        <title>Genome sequence analysis of &gt;100 Bacillus licheniformis strains suggests intrinsic resistance to this species.</title>
        <authorList>
            <person name="Wels M."/>
            <person name="Siezen R.J."/>
            <person name="Johansen E."/>
            <person name="Stuer-Lauridsen B."/>
            <person name="Bjerre K."/>
            <person name="Nielsen B.K.K."/>
        </authorList>
    </citation>
    <scope>NUCLEOTIDE SEQUENCE [LARGE SCALE GENOMIC DNA]</scope>
    <source>
        <strain evidence="2 4">BAC-15381</strain>
    </source>
</reference>
<evidence type="ECO:0000313" key="4">
    <source>
        <dbReference type="Proteomes" id="UP000429980"/>
    </source>
</evidence>
<organism evidence="1 3">
    <name type="scientific">Bacillus paralicheniformis</name>
    <dbReference type="NCBI Taxonomy" id="1648923"/>
    <lineage>
        <taxon>Bacteria</taxon>
        <taxon>Bacillati</taxon>
        <taxon>Bacillota</taxon>
        <taxon>Bacilli</taxon>
        <taxon>Bacillales</taxon>
        <taxon>Bacillaceae</taxon>
        <taxon>Bacillus</taxon>
    </lineage>
</organism>
<proteinExistence type="predicted"/>
<keyword evidence="4" id="KW-1185">Reference proteome</keyword>
<dbReference type="Proteomes" id="UP000429980">
    <property type="component" value="Unassembled WGS sequence"/>
</dbReference>
<dbReference type="EMBL" id="LKPO01000021">
    <property type="protein sequence ID" value="OLF90212.1"/>
    <property type="molecule type" value="Genomic_DNA"/>
</dbReference>